<evidence type="ECO:0000313" key="11">
    <source>
        <dbReference type="EMBL" id="MRX54381.1"/>
    </source>
</evidence>
<evidence type="ECO:0000256" key="8">
    <source>
        <dbReference type="ARBA" id="ARBA00023136"/>
    </source>
</evidence>
<evidence type="ECO:0000256" key="6">
    <source>
        <dbReference type="ARBA" id="ARBA00022989"/>
    </source>
</evidence>
<dbReference type="HAMAP" id="MF_00115">
    <property type="entry name" value="MscL"/>
    <property type="match status" value="1"/>
</dbReference>
<evidence type="ECO:0000256" key="5">
    <source>
        <dbReference type="ARBA" id="ARBA00022692"/>
    </source>
</evidence>
<keyword evidence="6 10" id="KW-1133">Transmembrane helix</keyword>
<dbReference type="EMBL" id="WKKF01000002">
    <property type="protein sequence ID" value="MRX54381.1"/>
    <property type="molecule type" value="Genomic_DNA"/>
</dbReference>
<sequence length="129" mass="14787">MLKEFKKFAIKGNVIDLAVGVIIGTAFGKIVTSLVNDIVMPLFGVLLGGVDFSKLQYPFGDAIIKYGAFLQTVLDFFIIAFSVFLFIRFFERFKRKDEQKPVPTLTNEEKLLTEIRDLLKKDVQQEREF</sequence>
<evidence type="ECO:0000256" key="2">
    <source>
        <dbReference type="ARBA" id="ARBA00007254"/>
    </source>
</evidence>
<dbReference type="NCBIfam" id="NF010560">
    <property type="entry name" value="PRK13955.1"/>
    <property type="match status" value="1"/>
</dbReference>
<comment type="similarity">
    <text evidence="2 10">Belongs to the MscL family.</text>
</comment>
<dbReference type="Proteomes" id="UP000441585">
    <property type="component" value="Unassembled WGS sequence"/>
</dbReference>
<name>A0A6I2MD88_9BACI</name>
<evidence type="ECO:0000256" key="9">
    <source>
        <dbReference type="ARBA" id="ARBA00023303"/>
    </source>
</evidence>
<keyword evidence="12" id="KW-1185">Reference proteome</keyword>
<keyword evidence="3 10" id="KW-0813">Transport</keyword>
<dbReference type="PANTHER" id="PTHR30266:SF2">
    <property type="entry name" value="LARGE-CONDUCTANCE MECHANOSENSITIVE CHANNEL"/>
    <property type="match status" value="1"/>
</dbReference>
<dbReference type="SUPFAM" id="SSF81330">
    <property type="entry name" value="Gated mechanosensitive channel"/>
    <property type="match status" value="1"/>
</dbReference>
<comment type="subunit">
    <text evidence="10">Homopentamer.</text>
</comment>
<organism evidence="11 12">
    <name type="scientific">Metabacillus idriensis</name>
    <dbReference type="NCBI Taxonomy" id="324768"/>
    <lineage>
        <taxon>Bacteria</taxon>
        <taxon>Bacillati</taxon>
        <taxon>Bacillota</taxon>
        <taxon>Bacilli</taxon>
        <taxon>Bacillales</taxon>
        <taxon>Bacillaceae</taxon>
        <taxon>Metabacillus</taxon>
    </lineage>
</organism>
<reference evidence="11 12" key="1">
    <citation type="submission" date="2019-11" db="EMBL/GenBank/DDBJ databases">
        <title>Bacillus idriensis genome.</title>
        <authorList>
            <person name="Konopka E.N."/>
            <person name="Newman J.D."/>
        </authorList>
    </citation>
    <scope>NUCLEOTIDE SEQUENCE [LARGE SCALE GENOMIC DNA]</scope>
    <source>
        <strain evidence="11 12">DSM 19097</strain>
    </source>
</reference>
<dbReference type="AlphaFoldDB" id="A0A6I2MD88"/>
<protein>
    <recommendedName>
        <fullName evidence="10">Large-conductance mechanosensitive channel</fullName>
    </recommendedName>
</protein>
<gene>
    <name evidence="10 11" type="primary">mscL</name>
    <name evidence="11" type="ORF">GJU41_10385</name>
</gene>
<dbReference type="GO" id="GO:0008381">
    <property type="term" value="F:mechanosensitive monoatomic ion channel activity"/>
    <property type="evidence" value="ECO:0007669"/>
    <property type="project" value="UniProtKB-UniRule"/>
</dbReference>
<keyword evidence="4 10" id="KW-1003">Cell membrane</keyword>
<feature type="transmembrane region" description="Helical" evidence="10">
    <location>
        <begin position="21"/>
        <end position="48"/>
    </location>
</feature>
<keyword evidence="5 10" id="KW-0812">Transmembrane</keyword>
<dbReference type="GO" id="GO:0005886">
    <property type="term" value="C:plasma membrane"/>
    <property type="evidence" value="ECO:0007669"/>
    <property type="project" value="UniProtKB-SubCell"/>
</dbReference>
<evidence type="ECO:0000256" key="3">
    <source>
        <dbReference type="ARBA" id="ARBA00022448"/>
    </source>
</evidence>
<evidence type="ECO:0000313" key="12">
    <source>
        <dbReference type="Proteomes" id="UP000441585"/>
    </source>
</evidence>
<dbReference type="InterPro" id="IPR037673">
    <property type="entry name" value="MSC/AndL"/>
</dbReference>
<keyword evidence="9 10" id="KW-0407">Ion channel</keyword>
<keyword evidence="8 10" id="KW-0472">Membrane</keyword>
<dbReference type="NCBIfam" id="NF001843">
    <property type="entry name" value="PRK00567.1-4"/>
    <property type="match status" value="1"/>
</dbReference>
<keyword evidence="7 10" id="KW-0406">Ion transport</keyword>
<dbReference type="RefSeq" id="WP_070876456.1">
    <property type="nucleotide sequence ID" value="NZ_CAJFZX010000010.1"/>
</dbReference>
<dbReference type="PANTHER" id="PTHR30266">
    <property type="entry name" value="MECHANOSENSITIVE CHANNEL MSCL"/>
    <property type="match status" value="1"/>
</dbReference>
<comment type="subcellular location">
    <subcellularLocation>
        <location evidence="1 10">Cell membrane</location>
        <topology evidence="1 10">Multi-pass membrane protein</topology>
    </subcellularLocation>
</comment>
<dbReference type="Gene3D" id="1.10.1200.120">
    <property type="entry name" value="Large-conductance mechanosensitive channel, MscL, domain 1"/>
    <property type="match status" value="1"/>
</dbReference>
<evidence type="ECO:0000256" key="1">
    <source>
        <dbReference type="ARBA" id="ARBA00004651"/>
    </source>
</evidence>
<proteinExistence type="inferred from homology"/>
<dbReference type="Pfam" id="PF01741">
    <property type="entry name" value="MscL"/>
    <property type="match status" value="1"/>
</dbReference>
<comment type="caution">
    <text evidence="11">The sequence shown here is derived from an EMBL/GenBank/DDBJ whole genome shotgun (WGS) entry which is preliminary data.</text>
</comment>
<dbReference type="InterPro" id="IPR019823">
    <property type="entry name" value="Mechanosensitive_channel_CS"/>
</dbReference>
<dbReference type="PROSITE" id="PS01327">
    <property type="entry name" value="MSCL"/>
    <property type="match status" value="1"/>
</dbReference>
<dbReference type="NCBIfam" id="TIGR00220">
    <property type="entry name" value="mscL"/>
    <property type="match status" value="1"/>
</dbReference>
<comment type="function">
    <text evidence="10">Channel that opens in response to stretch forces in the membrane lipid bilayer. May participate in the regulation of osmotic pressure changes within the cell.</text>
</comment>
<dbReference type="PRINTS" id="PR01264">
    <property type="entry name" value="MECHCHANNEL"/>
</dbReference>
<feature type="transmembrane region" description="Helical" evidence="10">
    <location>
        <begin position="68"/>
        <end position="90"/>
    </location>
</feature>
<dbReference type="InterPro" id="IPR001185">
    <property type="entry name" value="MS_channel"/>
</dbReference>
<evidence type="ECO:0000256" key="7">
    <source>
        <dbReference type="ARBA" id="ARBA00023065"/>
    </source>
</evidence>
<dbReference type="InterPro" id="IPR036019">
    <property type="entry name" value="MscL_channel"/>
</dbReference>
<accession>A0A6I2MD88</accession>
<evidence type="ECO:0000256" key="10">
    <source>
        <dbReference type="HAMAP-Rule" id="MF_00115"/>
    </source>
</evidence>
<evidence type="ECO:0000256" key="4">
    <source>
        <dbReference type="ARBA" id="ARBA00022475"/>
    </source>
</evidence>